<dbReference type="InterPro" id="IPR000276">
    <property type="entry name" value="GPCR_Rhodpsn"/>
</dbReference>
<evidence type="ECO:0000256" key="9">
    <source>
        <dbReference type="ARBA" id="ARBA00023224"/>
    </source>
</evidence>
<comment type="subcellular location">
    <subcellularLocation>
        <location evidence="1">Cell membrane</location>
        <topology evidence="1">Multi-pass membrane protein</topology>
    </subcellularLocation>
</comment>
<evidence type="ECO:0000256" key="6">
    <source>
        <dbReference type="ARBA" id="ARBA00023136"/>
    </source>
</evidence>
<proteinExistence type="inferred from homology"/>
<comment type="caution">
    <text evidence="14">The sequence shown here is derived from an EMBL/GenBank/DDBJ whole genome shotgun (WGS) entry which is preliminary data.</text>
</comment>
<feature type="transmembrane region" description="Helical" evidence="12">
    <location>
        <begin position="43"/>
        <end position="63"/>
    </location>
</feature>
<dbReference type="Proteomes" id="UP001642483">
    <property type="component" value="Unassembled WGS sequence"/>
</dbReference>
<dbReference type="PROSITE" id="PS50262">
    <property type="entry name" value="G_PROTEIN_RECEP_F1_2"/>
    <property type="match status" value="1"/>
</dbReference>
<keyword evidence="3 10" id="KW-0812">Transmembrane</keyword>
<feature type="region of interest" description="Disordered" evidence="11">
    <location>
        <begin position="358"/>
        <end position="390"/>
    </location>
</feature>
<dbReference type="Gene3D" id="1.20.1070.10">
    <property type="entry name" value="Rhodopsin 7-helix transmembrane proteins"/>
    <property type="match status" value="2"/>
</dbReference>
<dbReference type="PROSITE" id="PS00237">
    <property type="entry name" value="G_PROTEIN_RECEP_F1_1"/>
    <property type="match status" value="1"/>
</dbReference>
<keyword evidence="8" id="KW-0325">Glycoprotein</keyword>
<feature type="transmembrane region" description="Helical" evidence="12">
    <location>
        <begin position="6"/>
        <end position="31"/>
    </location>
</feature>
<evidence type="ECO:0000259" key="13">
    <source>
        <dbReference type="PROSITE" id="PS50262"/>
    </source>
</evidence>
<organism evidence="14 15">
    <name type="scientific">Clavelina lepadiformis</name>
    <name type="common">Light-bulb sea squirt</name>
    <name type="synonym">Ascidia lepadiformis</name>
    <dbReference type="NCBI Taxonomy" id="159417"/>
    <lineage>
        <taxon>Eukaryota</taxon>
        <taxon>Metazoa</taxon>
        <taxon>Chordata</taxon>
        <taxon>Tunicata</taxon>
        <taxon>Ascidiacea</taxon>
        <taxon>Aplousobranchia</taxon>
        <taxon>Clavelinidae</taxon>
        <taxon>Clavelina</taxon>
    </lineage>
</organism>
<accession>A0ABP0GVL4</accession>
<feature type="compositionally biased region" description="Polar residues" evidence="11">
    <location>
        <begin position="370"/>
        <end position="382"/>
    </location>
</feature>
<keyword evidence="9 10" id="KW-0807">Transducer</keyword>
<sequence length="549" mass="61479">MGVNTVIYIGLEIAVAVLVIAGNAAVCYVVLNSPLRKKVMYMFVTSLALADLCVGIIAIPFAILTKLGHPHNEPYACVAVLSLIMVPTQTSIFNLMAISVERYLAIRFPRMHYTKVTRKKAFITIIVIWITSCFIGLLPLLGWNNMSHFSNFPAHSINDKYQLSSHEVNQSRVFGTTVAVAVTEVSSIIQNISFVQCEFTKVMDPNYMLFNFTVCVLPPLLTSAILYFVIFLQLLRSKNISDTPLSKTPSPACGTPNMIHKIPPASKNSPLQLRYVQKSAVRGKTSQETHMADAGNMLKNNKLVAKPEVPLTNIMRSSPTGDVTNTMKTRVAEKRETSVRMKCEDKSTMVFCNESILNPTTEPKNAEENAAQSSKNKSSTAFKNEGVDEQELSDRLNKLSSIKSMLEVDNSLRVSFDDGQRKTLLDTSGSLTSTPVLMRSRTGTDLSIRTKKRHLALRQAKRKRDIHAATVLALIVLSFAICWMPIHIINSIARFDHDETIFLPAWLYNLAIVFSHLNSVINFFLFSWRLKLFRFHLKRILLKLPSCNC</sequence>
<evidence type="ECO:0000313" key="15">
    <source>
        <dbReference type="Proteomes" id="UP001642483"/>
    </source>
</evidence>
<keyword evidence="15" id="KW-1185">Reference proteome</keyword>
<evidence type="ECO:0000256" key="5">
    <source>
        <dbReference type="ARBA" id="ARBA00023040"/>
    </source>
</evidence>
<evidence type="ECO:0000313" key="14">
    <source>
        <dbReference type="EMBL" id="CAK8694290.1"/>
    </source>
</evidence>
<feature type="domain" description="G-protein coupled receptors family 1 profile" evidence="13">
    <location>
        <begin position="22"/>
        <end position="526"/>
    </location>
</feature>
<gene>
    <name evidence="14" type="ORF">CVLEPA_LOCUS27671</name>
</gene>
<dbReference type="PANTHER" id="PTHR24246">
    <property type="entry name" value="OLFACTORY RECEPTOR AND ADENOSINE RECEPTOR"/>
    <property type="match status" value="1"/>
</dbReference>
<feature type="transmembrane region" description="Helical" evidence="12">
    <location>
        <begin position="75"/>
        <end position="100"/>
    </location>
</feature>
<evidence type="ECO:0000256" key="11">
    <source>
        <dbReference type="SAM" id="MobiDB-lite"/>
    </source>
</evidence>
<evidence type="ECO:0000256" key="12">
    <source>
        <dbReference type="SAM" id="Phobius"/>
    </source>
</evidence>
<dbReference type="InterPro" id="IPR017452">
    <property type="entry name" value="GPCR_Rhodpsn_7TM"/>
</dbReference>
<dbReference type="EMBL" id="CAWYQH010000141">
    <property type="protein sequence ID" value="CAK8694290.1"/>
    <property type="molecule type" value="Genomic_DNA"/>
</dbReference>
<evidence type="ECO:0000256" key="4">
    <source>
        <dbReference type="ARBA" id="ARBA00022989"/>
    </source>
</evidence>
<feature type="transmembrane region" description="Helical" evidence="12">
    <location>
        <begin position="466"/>
        <end position="486"/>
    </location>
</feature>
<keyword evidence="2" id="KW-1003">Cell membrane</keyword>
<evidence type="ECO:0000256" key="7">
    <source>
        <dbReference type="ARBA" id="ARBA00023170"/>
    </source>
</evidence>
<keyword evidence="6 12" id="KW-0472">Membrane</keyword>
<protein>
    <recommendedName>
        <fullName evidence="13">G-protein coupled receptors family 1 profile domain-containing protein</fullName>
    </recommendedName>
</protein>
<feature type="transmembrane region" description="Helical" evidence="12">
    <location>
        <begin position="209"/>
        <end position="232"/>
    </location>
</feature>
<dbReference type="Pfam" id="PF00001">
    <property type="entry name" value="7tm_1"/>
    <property type="match status" value="2"/>
</dbReference>
<evidence type="ECO:0000256" key="2">
    <source>
        <dbReference type="ARBA" id="ARBA00022475"/>
    </source>
</evidence>
<evidence type="ECO:0000256" key="8">
    <source>
        <dbReference type="ARBA" id="ARBA00023180"/>
    </source>
</evidence>
<comment type="similarity">
    <text evidence="10">Belongs to the G-protein coupled receptor 1 family.</text>
</comment>
<keyword evidence="7 10" id="KW-0675">Receptor</keyword>
<evidence type="ECO:0000256" key="10">
    <source>
        <dbReference type="RuleBase" id="RU000688"/>
    </source>
</evidence>
<evidence type="ECO:0000256" key="3">
    <source>
        <dbReference type="ARBA" id="ARBA00022692"/>
    </source>
</evidence>
<keyword evidence="4 12" id="KW-1133">Transmembrane helix</keyword>
<dbReference type="SUPFAM" id="SSF81321">
    <property type="entry name" value="Family A G protein-coupled receptor-like"/>
    <property type="match status" value="1"/>
</dbReference>
<feature type="transmembrane region" description="Helical" evidence="12">
    <location>
        <begin position="121"/>
        <end position="143"/>
    </location>
</feature>
<reference evidence="14 15" key="1">
    <citation type="submission" date="2024-02" db="EMBL/GenBank/DDBJ databases">
        <authorList>
            <person name="Daric V."/>
            <person name="Darras S."/>
        </authorList>
    </citation>
    <scope>NUCLEOTIDE SEQUENCE [LARGE SCALE GENOMIC DNA]</scope>
</reference>
<evidence type="ECO:0000256" key="1">
    <source>
        <dbReference type="ARBA" id="ARBA00004651"/>
    </source>
</evidence>
<dbReference type="PANTHER" id="PTHR24246:SF27">
    <property type="entry name" value="ADENOSINE RECEPTOR, ISOFORM A"/>
    <property type="match status" value="1"/>
</dbReference>
<keyword evidence="5 10" id="KW-0297">G-protein coupled receptor</keyword>
<feature type="transmembrane region" description="Helical" evidence="12">
    <location>
        <begin position="506"/>
        <end position="528"/>
    </location>
</feature>
<name>A0ABP0GVL4_CLALP</name>
<dbReference type="PRINTS" id="PR00237">
    <property type="entry name" value="GPCRRHODOPSN"/>
</dbReference>